<organism evidence="2">
    <name type="scientific">Cladocopium goreaui</name>
    <dbReference type="NCBI Taxonomy" id="2562237"/>
    <lineage>
        <taxon>Eukaryota</taxon>
        <taxon>Sar</taxon>
        <taxon>Alveolata</taxon>
        <taxon>Dinophyceae</taxon>
        <taxon>Suessiales</taxon>
        <taxon>Symbiodiniaceae</taxon>
        <taxon>Cladocopium</taxon>
    </lineage>
</organism>
<comment type="caution">
    <text evidence="2">The sequence shown here is derived from an EMBL/GenBank/DDBJ whole genome shotgun (WGS) entry which is preliminary data.</text>
</comment>
<accession>A0A9P1BTJ5</accession>
<name>A0A9P1BTJ5_9DINO</name>
<dbReference type="AlphaFoldDB" id="A0A9P1BTJ5"/>
<feature type="region of interest" description="Disordered" evidence="1">
    <location>
        <begin position="733"/>
        <end position="762"/>
    </location>
</feature>
<keyword evidence="4" id="KW-1185">Reference proteome</keyword>
<evidence type="ECO:0000313" key="3">
    <source>
        <dbReference type="EMBL" id="CAL1132584.1"/>
    </source>
</evidence>
<evidence type="ECO:0000313" key="2">
    <source>
        <dbReference type="EMBL" id="CAI3979209.1"/>
    </source>
</evidence>
<dbReference type="OrthoDB" id="10064509at2759"/>
<dbReference type="EMBL" id="CAMXCT030000467">
    <property type="protein sequence ID" value="CAL4766521.1"/>
    <property type="molecule type" value="Genomic_DNA"/>
</dbReference>
<sequence length="762" mass="83423">MTREELVGKMIASRDEDKLSDCEREERVLYTAWESAKEIAALPLHMARSAPWDYLRPNVGHKDFLENLLSSKCCDDSVVDSTFLSGAAENAQFIQRYLPGVVNGHPWDGHPTNAISWDLCWPEFADEPVPFLELARAQIGDDPQQNAKVERKIEDDEDEDFEGFQFSGRELQPVTTKAGGRLWSITFAAPGGSVKGLRAAYPYQLLVRFDAGRQVLIYEAFDYLPCTPTVFEMDAKDKDPVTPAELRKIEEIIKRNQRSISTILGSVPEEAPSATAHSERCQEHGIKKLYPLAEWIRFKKSKVRRIRFPLSAICGARLVVLEANRPNGNLPPARGSFPSNSLGRKGADSYKNWRALPGTSAACGSELEPLGLLVLELTQLGTHSGADFAEMFGQHTKTGVCEKLALIGRQRPVFLKGSAITSSEMLLRSSSLVRLLRMSPDEEILETTSSLSLGSLAARKLASEVKVMKAGVPAKRAPLSSTDEVDGFLRRAGVKEPEEVNLCLKAGMLNGHIPIPPELLEAKSTRPFLKQVLYRGKCHGCNKTLACTVRQALSQPSVGCDYGDGGEGGAVMCKGRGGCGEGNYISQLCHGHPSFHCGKFHNHCEECPDFGTCIGDYREDHCHRCGEHFFAGHSGLPCPCRGKDIDDFGYGGYDSSGSRDSDDSSCASWVPSDTETSPSIPPAGCWDGHLRGVTVASEQQELIKEALERKPELVQGAGADGMSLSKLSSLLDELRPSLPAPPLDAGEEDEEEEIFEEDPTLR</sequence>
<feature type="compositionally biased region" description="Acidic residues" evidence="1">
    <location>
        <begin position="745"/>
        <end position="762"/>
    </location>
</feature>
<gene>
    <name evidence="2" type="ORF">C1SCF055_LOCUS7178</name>
</gene>
<reference evidence="2" key="1">
    <citation type="submission" date="2022-10" db="EMBL/GenBank/DDBJ databases">
        <authorList>
            <person name="Chen Y."/>
            <person name="Dougan E. K."/>
            <person name="Chan C."/>
            <person name="Rhodes N."/>
            <person name="Thang M."/>
        </authorList>
    </citation>
    <scope>NUCLEOTIDE SEQUENCE</scope>
</reference>
<protein>
    <submittedName>
        <fullName evidence="2">Uncharacterized protein</fullName>
    </submittedName>
</protein>
<dbReference type="Proteomes" id="UP001152797">
    <property type="component" value="Unassembled WGS sequence"/>
</dbReference>
<reference evidence="3" key="2">
    <citation type="submission" date="2024-04" db="EMBL/GenBank/DDBJ databases">
        <authorList>
            <person name="Chen Y."/>
            <person name="Shah S."/>
            <person name="Dougan E. K."/>
            <person name="Thang M."/>
            <person name="Chan C."/>
        </authorList>
    </citation>
    <scope>NUCLEOTIDE SEQUENCE [LARGE SCALE GENOMIC DNA]</scope>
</reference>
<proteinExistence type="predicted"/>
<evidence type="ECO:0000256" key="1">
    <source>
        <dbReference type="SAM" id="MobiDB-lite"/>
    </source>
</evidence>
<dbReference type="EMBL" id="CAMXCT010000467">
    <property type="protein sequence ID" value="CAI3979209.1"/>
    <property type="molecule type" value="Genomic_DNA"/>
</dbReference>
<feature type="region of interest" description="Disordered" evidence="1">
    <location>
        <begin position="654"/>
        <end position="684"/>
    </location>
</feature>
<dbReference type="EMBL" id="CAMXCT020000467">
    <property type="protein sequence ID" value="CAL1132584.1"/>
    <property type="molecule type" value="Genomic_DNA"/>
</dbReference>
<evidence type="ECO:0000313" key="4">
    <source>
        <dbReference type="Proteomes" id="UP001152797"/>
    </source>
</evidence>